<evidence type="ECO:0000256" key="3">
    <source>
        <dbReference type="ARBA" id="ARBA00022843"/>
    </source>
</evidence>
<evidence type="ECO:0000256" key="5">
    <source>
        <dbReference type="RuleBase" id="RU003829"/>
    </source>
</evidence>
<dbReference type="InterPro" id="IPR001373">
    <property type="entry name" value="Cullin_N"/>
</dbReference>
<dbReference type="InterPro" id="IPR019559">
    <property type="entry name" value="Cullin_neddylation_domain"/>
</dbReference>
<dbReference type="AlphaFoldDB" id="A0A1R0GYU4"/>
<dbReference type="PANTHER" id="PTHR11932">
    <property type="entry name" value="CULLIN"/>
    <property type="match status" value="1"/>
</dbReference>
<dbReference type="SUPFAM" id="SSF74788">
    <property type="entry name" value="Cullin repeat-like"/>
    <property type="match status" value="1"/>
</dbReference>
<comment type="similarity">
    <text evidence="1 4 5">Belongs to the cullin family.</text>
</comment>
<dbReference type="EMBL" id="LSSL01000512">
    <property type="protein sequence ID" value="OLY84394.1"/>
    <property type="molecule type" value="Genomic_DNA"/>
</dbReference>
<dbReference type="Pfam" id="PF00888">
    <property type="entry name" value="Cullin"/>
    <property type="match status" value="1"/>
</dbReference>
<evidence type="ECO:0000256" key="2">
    <source>
        <dbReference type="ARBA" id="ARBA00022499"/>
    </source>
</evidence>
<protein>
    <submittedName>
        <fullName evidence="7">Cullin-1</fullName>
    </submittedName>
</protein>
<proteinExistence type="inferred from homology"/>
<dbReference type="SMART" id="SM00182">
    <property type="entry name" value="CULLIN"/>
    <property type="match status" value="1"/>
</dbReference>
<dbReference type="SMART" id="SM00884">
    <property type="entry name" value="Cullin_Nedd8"/>
    <property type="match status" value="1"/>
</dbReference>
<evidence type="ECO:0000313" key="8">
    <source>
        <dbReference type="EMBL" id="OLY84394.1"/>
    </source>
</evidence>
<dbReference type="Gene3D" id="1.20.1310.10">
    <property type="entry name" value="Cullin Repeats"/>
    <property type="match status" value="2"/>
</dbReference>
<keyword evidence="2" id="KW-1017">Isopeptide bond</keyword>
<dbReference type="FunFam" id="1.10.10.10:FF:000014">
    <property type="entry name" value="Cullin 1"/>
    <property type="match status" value="1"/>
</dbReference>
<evidence type="ECO:0000256" key="1">
    <source>
        <dbReference type="ARBA" id="ARBA00006019"/>
    </source>
</evidence>
<gene>
    <name evidence="8" type="ORF">AYI68_g1443</name>
    <name evidence="7" type="ORF">AYI68_g3830</name>
</gene>
<dbReference type="Pfam" id="PF10557">
    <property type="entry name" value="Cullin_Nedd8"/>
    <property type="match status" value="1"/>
</dbReference>
<dbReference type="GO" id="GO:0006511">
    <property type="term" value="P:ubiquitin-dependent protein catabolic process"/>
    <property type="evidence" value="ECO:0007669"/>
    <property type="project" value="InterPro"/>
</dbReference>
<reference evidence="7 9" key="1">
    <citation type="journal article" date="2016" name="Mol. Biol. Evol.">
        <title>Genome-Wide Survey of Gut Fungi (Harpellales) Reveals the First Horizontally Transferred Ubiquitin Gene from a Mosquito Host.</title>
        <authorList>
            <person name="Wang Y."/>
            <person name="White M.M."/>
            <person name="Kvist S."/>
            <person name="Moncalvo J.M."/>
        </authorList>
    </citation>
    <scope>NUCLEOTIDE SEQUENCE [LARGE SCALE GENOMIC DNA]</scope>
    <source>
        <strain evidence="7 9">ALG-7-W6</strain>
    </source>
</reference>
<reference evidence="7" key="2">
    <citation type="submission" date="2017-01" db="EMBL/GenBank/DDBJ databases">
        <authorList>
            <person name="Mah S.A."/>
            <person name="Swanson W.J."/>
            <person name="Moy G.W."/>
            <person name="Vacquier V.D."/>
        </authorList>
    </citation>
    <scope>NUCLEOTIDE SEQUENCE</scope>
    <source>
        <strain evidence="7">ALG-7-W6</strain>
    </source>
</reference>
<comment type="caution">
    <text evidence="7">The sequence shown here is derived from an EMBL/GenBank/DDBJ whole genome shotgun (WGS) entry which is preliminary data.</text>
</comment>
<dbReference type="Gene3D" id="3.30.230.130">
    <property type="entry name" value="Cullin, Chain C, Domain 2"/>
    <property type="match status" value="1"/>
</dbReference>
<dbReference type="Pfam" id="PF26557">
    <property type="entry name" value="Cullin_AB"/>
    <property type="match status" value="1"/>
</dbReference>
<dbReference type="Proteomes" id="UP000187455">
    <property type="component" value="Unassembled WGS sequence"/>
</dbReference>
<dbReference type="InterPro" id="IPR036388">
    <property type="entry name" value="WH-like_DNA-bd_sf"/>
</dbReference>
<dbReference type="SUPFAM" id="SSF75632">
    <property type="entry name" value="Cullin homology domain"/>
    <property type="match status" value="1"/>
</dbReference>
<keyword evidence="9" id="KW-1185">Reference proteome</keyword>
<feature type="domain" description="Cullin family profile" evidence="6">
    <location>
        <begin position="166"/>
        <end position="400"/>
    </location>
</feature>
<evidence type="ECO:0000259" key="6">
    <source>
        <dbReference type="PROSITE" id="PS50069"/>
    </source>
</evidence>
<dbReference type="InterPro" id="IPR016158">
    <property type="entry name" value="Cullin_homology"/>
</dbReference>
<evidence type="ECO:0000313" key="7">
    <source>
        <dbReference type="EMBL" id="OLY82056.1"/>
    </source>
</evidence>
<dbReference type="InterPro" id="IPR016159">
    <property type="entry name" value="Cullin_repeat-like_dom_sf"/>
</dbReference>
<organism evidence="7 9">
    <name type="scientific">Smittium mucronatum</name>
    <dbReference type="NCBI Taxonomy" id="133383"/>
    <lineage>
        <taxon>Eukaryota</taxon>
        <taxon>Fungi</taxon>
        <taxon>Fungi incertae sedis</taxon>
        <taxon>Zoopagomycota</taxon>
        <taxon>Kickxellomycotina</taxon>
        <taxon>Harpellomycetes</taxon>
        <taxon>Harpellales</taxon>
        <taxon>Legeriomycetaceae</taxon>
        <taxon>Smittium</taxon>
    </lineage>
</organism>
<accession>A0A1R0GYU4</accession>
<dbReference type="FunFam" id="1.20.1310.10:FF:000002">
    <property type="entry name" value="cullin-3 isoform X1"/>
    <property type="match status" value="1"/>
</dbReference>
<evidence type="ECO:0000256" key="4">
    <source>
        <dbReference type="PROSITE-ProRule" id="PRU00330"/>
    </source>
</evidence>
<dbReference type="EMBL" id="LSSL01001963">
    <property type="protein sequence ID" value="OLY82056.1"/>
    <property type="molecule type" value="Genomic_DNA"/>
</dbReference>
<dbReference type="Gene3D" id="1.10.10.10">
    <property type="entry name" value="Winged helix-like DNA-binding domain superfamily/Winged helix DNA-binding domain"/>
    <property type="match status" value="1"/>
</dbReference>
<name>A0A1R0GYU4_9FUNG</name>
<sequence>MAESTVLEYMRKVSSTLDVENSRVKNILELQSYQKYVFSIENVLIKDEQLYIESGFAQILDSYVIDDIKLCYLLLSRFPDSLVGIQSIFQTKVKEYGLSQLDGLTHSKDHPVESSVFVEKIFEIYNRFNNVFVDSFSYDPIFSKALDCACRDFINHNSISSNSSTKVSELLSKYIDSLLKKGSKIADESQSESKLNMSITILRYIEDRDAFQDFYRRNLARRLVNDQSSSFNSEQSMISKLKEICGFDFTNKLTRMFNDIDLNNDLNSLFNESSVPDKNIDFSAKILNTAAWPLSYSKSDLILPRNLTSVVDSYTQFYNSRHQGRVLNWLWQYSKLDIKFTPPQKGSQPSPTYIFTVSTSQYAILSLFDSSMQDVIAYSQISKATGLSNHAIDSSLAIFAKCKLIKIINDQNESSSSTSITQNSSFSINNDFRSKRLKINLNVPMKSESKKESVEALKYIQEDHNMTIQAAIVRIMKTQRSLKHNVLITEVISQLESRFSPKIPDIKRAIDSLLDREFIERDSTNFDIYKYVT</sequence>
<dbReference type="SUPFAM" id="SSF46785">
    <property type="entry name" value="Winged helix' DNA-binding domain"/>
    <property type="match status" value="1"/>
</dbReference>
<dbReference type="GO" id="GO:0031625">
    <property type="term" value="F:ubiquitin protein ligase binding"/>
    <property type="evidence" value="ECO:0007669"/>
    <property type="project" value="InterPro"/>
</dbReference>
<dbReference type="OrthoDB" id="27073at2759"/>
<dbReference type="InterPro" id="IPR036390">
    <property type="entry name" value="WH_DNA-bd_sf"/>
</dbReference>
<dbReference type="STRING" id="133383.A0A1R0GYU4"/>
<dbReference type="InterPro" id="IPR045093">
    <property type="entry name" value="Cullin"/>
</dbReference>
<dbReference type="InterPro" id="IPR036317">
    <property type="entry name" value="Cullin_homology_sf"/>
</dbReference>
<dbReference type="PROSITE" id="PS50069">
    <property type="entry name" value="CULLIN_2"/>
    <property type="match status" value="1"/>
</dbReference>
<keyword evidence="3" id="KW-0832">Ubl conjugation</keyword>
<dbReference type="InterPro" id="IPR059120">
    <property type="entry name" value="Cullin-like_AB"/>
</dbReference>
<evidence type="ECO:0000313" key="9">
    <source>
        <dbReference type="Proteomes" id="UP000187455"/>
    </source>
</evidence>